<feature type="region of interest" description="Disordered" evidence="1">
    <location>
        <begin position="428"/>
        <end position="477"/>
    </location>
</feature>
<organism evidence="3 4">
    <name type="scientific">Catenaria anguillulae PL171</name>
    <dbReference type="NCBI Taxonomy" id="765915"/>
    <lineage>
        <taxon>Eukaryota</taxon>
        <taxon>Fungi</taxon>
        <taxon>Fungi incertae sedis</taxon>
        <taxon>Blastocladiomycota</taxon>
        <taxon>Blastocladiomycetes</taxon>
        <taxon>Blastocladiales</taxon>
        <taxon>Catenariaceae</taxon>
        <taxon>Catenaria</taxon>
    </lineage>
</organism>
<feature type="region of interest" description="Disordered" evidence="1">
    <location>
        <begin position="244"/>
        <end position="343"/>
    </location>
</feature>
<feature type="compositionally biased region" description="Basic and acidic residues" evidence="1">
    <location>
        <begin position="600"/>
        <end position="609"/>
    </location>
</feature>
<reference evidence="3 4" key="1">
    <citation type="submission" date="2016-07" db="EMBL/GenBank/DDBJ databases">
        <title>Pervasive Adenine N6-methylation of Active Genes in Fungi.</title>
        <authorList>
            <consortium name="DOE Joint Genome Institute"/>
            <person name="Mondo S.J."/>
            <person name="Dannebaum R.O."/>
            <person name="Kuo R.C."/>
            <person name="Labutti K."/>
            <person name="Haridas S."/>
            <person name="Kuo A."/>
            <person name="Salamov A."/>
            <person name="Ahrendt S.R."/>
            <person name="Lipzen A."/>
            <person name="Sullivan W."/>
            <person name="Andreopoulos W.B."/>
            <person name="Clum A."/>
            <person name="Lindquist E."/>
            <person name="Daum C."/>
            <person name="Ramamoorthy G.K."/>
            <person name="Gryganskyi A."/>
            <person name="Culley D."/>
            <person name="Magnuson J.K."/>
            <person name="James T.Y."/>
            <person name="O'Malley M.A."/>
            <person name="Stajich J.E."/>
            <person name="Spatafora J.W."/>
            <person name="Visel A."/>
            <person name="Grigoriev I.V."/>
        </authorList>
    </citation>
    <scope>NUCLEOTIDE SEQUENCE [LARGE SCALE GENOMIC DNA]</scope>
    <source>
        <strain evidence="3 4">PL171</strain>
    </source>
</reference>
<feature type="compositionally biased region" description="Low complexity" evidence="1">
    <location>
        <begin position="431"/>
        <end position="450"/>
    </location>
</feature>
<keyword evidence="2" id="KW-1133">Transmembrane helix</keyword>
<protein>
    <submittedName>
        <fullName evidence="3">Uncharacterized protein</fullName>
    </submittedName>
</protein>
<feature type="region of interest" description="Disordered" evidence="1">
    <location>
        <begin position="1"/>
        <end position="45"/>
    </location>
</feature>
<dbReference type="AlphaFoldDB" id="A0A1Y2HTI8"/>
<sequence length="640" mass="70213">MAGTNTTLNRDPIGPAEWAADGPATAPTDDHPLHLPQFDHPQCQQRPLAPPIVRHRFSLQPGRSTVMEGGAMGLGLATIMAVLLHPTRIIQCITALRSTSKIPTTILAIVLSLMVFITLQQLLTHATSVHNHFARDRYSMNPPVANASRLDYDSAAPAAPIPPRYASHQRHHHHPLDRSYEYDYNYPATDYSGPLSNAVQAPAGFGGDWPRPLASRDLAMSPMSVTDHSPVSWSRYPDHLTAHTSSSMFPLPPPPPVPVPPPPMSNSGSSSQYSLSSDRPRLPSLITSGPLDFPPNRPFPPPPALPRMEWPPSRAGSGSDRPSSDVRSPTLFGVPQSAASGLSSPGVLLPEAVSPAGAVAPAKPKANAPKVSKLTAGQRKRQRKAQPAIEDEEELEVDEDKERISKNYFQFTVATYKLMVKYLERAGEQPSSGSTASAAASASDPASPDGQRTDTSANKRSNILSDRYPTTQEIHDVDPTNALPRKRWKRLQENLQIWPNRPMFRNLSWKGCSLIIVPREHWRDLFLEHHVMRVPNPVTQAEIHRHLSARDTFHSLWKSYQTRRSRCGLTLPMIEAMVAECRCPMSANVLEEPEVGSSPDKVEKGEQAQRRPSSNIDLPLVQTRLPSPPPSANPDVLPVG</sequence>
<evidence type="ECO:0000313" key="4">
    <source>
        <dbReference type="Proteomes" id="UP000193411"/>
    </source>
</evidence>
<proteinExistence type="predicted"/>
<feature type="compositionally biased region" description="Pro residues" evidence="1">
    <location>
        <begin position="250"/>
        <end position="264"/>
    </location>
</feature>
<evidence type="ECO:0000256" key="1">
    <source>
        <dbReference type="SAM" id="MobiDB-lite"/>
    </source>
</evidence>
<keyword evidence="2" id="KW-0812">Transmembrane</keyword>
<feature type="compositionally biased region" description="Low complexity" evidence="1">
    <location>
        <begin position="265"/>
        <end position="285"/>
    </location>
</feature>
<dbReference type="Proteomes" id="UP000193411">
    <property type="component" value="Unassembled WGS sequence"/>
</dbReference>
<feature type="region of interest" description="Disordered" evidence="1">
    <location>
        <begin position="592"/>
        <end position="640"/>
    </location>
</feature>
<feature type="compositionally biased region" description="Polar residues" evidence="1">
    <location>
        <begin position="453"/>
        <end position="472"/>
    </location>
</feature>
<gene>
    <name evidence="3" type="ORF">BCR44DRAFT_1459990</name>
</gene>
<comment type="caution">
    <text evidence="3">The sequence shown here is derived from an EMBL/GenBank/DDBJ whole genome shotgun (WGS) entry which is preliminary data.</text>
</comment>
<feature type="compositionally biased region" description="Low complexity" evidence="1">
    <location>
        <begin position="357"/>
        <end position="373"/>
    </location>
</feature>
<evidence type="ECO:0000256" key="2">
    <source>
        <dbReference type="SAM" id="Phobius"/>
    </source>
</evidence>
<feature type="transmembrane region" description="Helical" evidence="2">
    <location>
        <begin position="105"/>
        <end position="123"/>
    </location>
</feature>
<feature type="region of interest" description="Disordered" evidence="1">
    <location>
        <begin position="357"/>
        <end position="399"/>
    </location>
</feature>
<feature type="compositionally biased region" description="Pro residues" evidence="1">
    <location>
        <begin position="292"/>
        <end position="305"/>
    </location>
</feature>
<feature type="compositionally biased region" description="Acidic residues" evidence="1">
    <location>
        <begin position="389"/>
        <end position="399"/>
    </location>
</feature>
<dbReference type="OrthoDB" id="5596798at2759"/>
<accession>A0A1Y2HTI8</accession>
<keyword evidence="2" id="KW-0472">Membrane</keyword>
<keyword evidence="4" id="KW-1185">Reference proteome</keyword>
<evidence type="ECO:0000313" key="3">
    <source>
        <dbReference type="EMBL" id="ORZ37013.1"/>
    </source>
</evidence>
<name>A0A1Y2HTI8_9FUNG</name>
<dbReference type="EMBL" id="MCFL01000014">
    <property type="protein sequence ID" value="ORZ37013.1"/>
    <property type="molecule type" value="Genomic_DNA"/>
</dbReference>